<feature type="region of interest" description="Disordered" evidence="1">
    <location>
        <begin position="86"/>
        <end position="115"/>
    </location>
</feature>
<proteinExistence type="predicted"/>
<protein>
    <submittedName>
        <fullName evidence="2">Uncharacterized protein</fullName>
    </submittedName>
</protein>
<evidence type="ECO:0000313" key="3">
    <source>
        <dbReference type="Proteomes" id="UP000186922"/>
    </source>
</evidence>
<accession>A0A1D1VQY2</accession>
<dbReference type="AlphaFoldDB" id="A0A1D1VQY2"/>
<comment type="caution">
    <text evidence="2">The sequence shown here is derived from an EMBL/GenBank/DDBJ whole genome shotgun (WGS) entry which is preliminary data.</text>
</comment>
<reference evidence="2 3" key="1">
    <citation type="journal article" date="2016" name="Nat. Commun.">
        <title>Extremotolerant tardigrade genome and improved radiotolerance of human cultured cells by tardigrade-unique protein.</title>
        <authorList>
            <person name="Hashimoto T."/>
            <person name="Horikawa D.D."/>
            <person name="Saito Y."/>
            <person name="Kuwahara H."/>
            <person name="Kozuka-Hata H."/>
            <person name="Shin-I T."/>
            <person name="Minakuchi Y."/>
            <person name="Ohishi K."/>
            <person name="Motoyama A."/>
            <person name="Aizu T."/>
            <person name="Enomoto A."/>
            <person name="Kondo K."/>
            <person name="Tanaka S."/>
            <person name="Hara Y."/>
            <person name="Koshikawa S."/>
            <person name="Sagara H."/>
            <person name="Miura T."/>
            <person name="Yokobori S."/>
            <person name="Miyagawa K."/>
            <person name="Suzuki Y."/>
            <person name="Kubo T."/>
            <person name="Oyama M."/>
            <person name="Kohara Y."/>
            <person name="Fujiyama A."/>
            <person name="Arakawa K."/>
            <person name="Katayama T."/>
            <person name="Toyoda A."/>
            <person name="Kunieda T."/>
        </authorList>
    </citation>
    <scope>NUCLEOTIDE SEQUENCE [LARGE SCALE GENOMIC DNA]</scope>
    <source>
        <strain evidence="2 3">YOKOZUNA-1</strain>
    </source>
</reference>
<dbReference type="Proteomes" id="UP000186922">
    <property type="component" value="Unassembled WGS sequence"/>
</dbReference>
<name>A0A1D1VQY2_RAMVA</name>
<evidence type="ECO:0000256" key="1">
    <source>
        <dbReference type="SAM" id="MobiDB-lite"/>
    </source>
</evidence>
<evidence type="ECO:0000313" key="2">
    <source>
        <dbReference type="EMBL" id="GAV00959.1"/>
    </source>
</evidence>
<sequence>MRLRDEVPEEEPPVIPFRIPRPKLLPSLIILRNFILEGRTIWTASWWLEEYLPLWYSQVVTGEVESVGDNEPRMTEWLDQDLDVSQAAPPVSIPPPDYPHHAIQTDVAADQDVDR</sequence>
<dbReference type="EMBL" id="BDGG01000006">
    <property type="protein sequence ID" value="GAV00959.1"/>
    <property type="molecule type" value="Genomic_DNA"/>
</dbReference>
<gene>
    <name evidence="2" type="primary">RvY_11738-1</name>
    <name evidence="2" type="synonym">RvY_11738.1</name>
    <name evidence="2" type="ORF">RvY_11738</name>
</gene>
<keyword evidence="3" id="KW-1185">Reference proteome</keyword>
<organism evidence="2 3">
    <name type="scientific">Ramazzottius varieornatus</name>
    <name type="common">Water bear</name>
    <name type="synonym">Tardigrade</name>
    <dbReference type="NCBI Taxonomy" id="947166"/>
    <lineage>
        <taxon>Eukaryota</taxon>
        <taxon>Metazoa</taxon>
        <taxon>Ecdysozoa</taxon>
        <taxon>Tardigrada</taxon>
        <taxon>Eutardigrada</taxon>
        <taxon>Parachela</taxon>
        <taxon>Hypsibioidea</taxon>
        <taxon>Ramazzottiidae</taxon>
        <taxon>Ramazzottius</taxon>
    </lineage>
</organism>